<dbReference type="InterPro" id="IPR016167">
    <property type="entry name" value="FAD-bd_PCMH_sub1"/>
</dbReference>
<dbReference type="PANTHER" id="PTHR42659:SF2">
    <property type="entry name" value="XANTHINE DEHYDROGENASE SUBUNIT C-RELATED"/>
    <property type="match status" value="1"/>
</dbReference>
<evidence type="ECO:0000313" key="6">
    <source>
        <dbReference type="Proteomes" id="UP000285523"/>
    </source>
</evidence>
<dbReference type="InterPro" id="IPR002346">
    <property type="entry name" value="Mopterin_DH_FAD-bd"/>
</dbReference>
<dbReference type="InterPro" id="IPR036318">
    <property type="entry name" value="FAD-bd_PCMH-like_sf"/>
</dbReference>
<gene>
    <name evidence="5" type="ORF">D4Q52_20620</name>
</gene>
<dbReference type="GO" id="GO:0071949">
    <property type="term" value="F:FAD binding"/>
    <property type="evidence" value="ECO:0007669"/>
    <property type="project" value="InterPro"/>
</dbReference>
<dbReference type="InterPro" id="IPR016169">
    <property type="entry name" value="FAD-bd_PCMH_sub2"/>
</dbReference>
<dbReference type="InterPro" id="IPR051312">
    <property type="entry name" value="Diverse_Substr_Oxidored"/>
</dbReference>
<dbReference type="InterPro" id="IPR016166">
    <property type="entry name" value="FAD-bd_PCMH"/>
</dbReference>
<reference evidence="5 6" key="1">
    <citation type="submission" date="2018-09" db="EMBL/GenBank/DDBJ databases">
        <title>Draft genome sequence of Rhodopseudomonas palustris 2.1.18.</title>
        <authorList>
            <person name="Robertson S.L."/>
            <person name="Meyer T.E."/>
            <person name="Kyndt J.A."/>
        </authorList>
    </citation>
    <scope>NUCLEOTIDE SEQUENCE [LARGE SCALE GENOMIC DNA]</scope>
    <source>
        <strain evidence="5 6">2.1.18</strain>
    </source>
</reference>
<dbReference type="GO" id="GO:0016491">
    <property type="term" value="F:oxidoreductase activity"/>
    <property type="evidence" value="ECO:0007669"/>
    <property type="project" value="UniProtKB-KW"/>
</dbReference>
<name>A0A418V0N4_RHOPL</name>
<keyword evidence="3" id="KW-0560">Oxidoreductase</keyword>
<comment type="caution">
    <text evidence="5">The sequence shown here is derived from an EMBL/GenBank/DDBJ whole genome shotgun (WGS) entry which is preliminary data.</text>
</comment>
<dbReference type="AlphaFoldDB" id="A0A418V0N4"/>
<keyword evidence="2" id="KW-0274">FAD</keyword>
<dbReference type="SUPFAM" id="SSF56176">
    <property type="entry name" value="FAD-binding/transporter-associated domain-like"/>
    <property type="match status" value="1"/>
</dbReference>
<keyword evidence="1" id="KW-0285">Flavoprotein</keyword>
<evidence type="ECO:0000256" key="2">
    <source>
        <dbReference type="ARBA" id="ARBA00022827"/>
    </source>
</evidence>
<evidence type="ECO:0000259" key="4">
    <source>
        <dbReference type="PROSITE" id="PS51387"/>
    </source>
</evidence>
<dbReference type="Pfam" id="PF00941">
    <property type="entry name" value="FAD_binding_5"/>
    <property type="match status" value="1"/>
</dbReference>
<proteinExistence type="predicted"/>
<evidence type="ECO:0000313" key="5">
    <source>
        <dbReference type="EMBL" id="RJF69388.1"/>
    </source>
</evidence>
<dbReference type="OrthoDB" id="9793944at2"/>
<evidence type="ECO:0000256" key="3">
    <source>
        <dbReference type="ARBA" id="ARBA00023002"/>
    </source>
</evidence>
<dbReference type="PROSITE" id="PS51387">
    <property type="entry name" value="FAD_PCMH"/>
    <property type="match status" value="1"/>
</dbReference>
<accession>A0A418V0N4</accession>
<feature type="domain" description="FAD-binding PCMH-type" evidence="4">
    <location>
        <begin position="1"/>
        <end position="177"/>
    </location>
</feature>
<dbReference type="RefSeq" id="WP_119858454.1">
    <property type="nucleotide sequence ID" value="NZ_QYYD01000024.1"/>
</dbReference>
<dbReference type="EMBL" id="QYYD01000024">
    <property type="protein sequence ID" value="RJF69388.1"/>
    <property type="molecule type" value="Genomic_DNA"/>
</dbReference>
<dbReference type="Gene3D" id="3.30.465.10">
    <property type="match status" value="1"/>
</dbReference>
<dbReference type="Gene3D" id="3.30.43.10">
    <property type="entry name" value="Uridine Diphospho-n-acetylenolpyruvylglucosamine Reductase, domain 2"/>
    <property type="match status" value="1"/>
</dbReference>
<dbReference type="PANTHER" id="PTHR42659">
    <property type="entry name" value="XANTHINE DEHYDROGENASE SUBUNIT C-RELATED"/>
    <property type="match status" value="1"/>
</dbReference>
<protein>
    <submittedName>
        <fullName evidence="5">Carbon monoxide dehydrogenase</fullName>
    </submittedName>
</protein>
<evidence type="ECO:0000256" key="1">
    <source>
        <dbReference type="ARBA" id="ARBA00022630"/>
    </source>
</evidence>
<organism evidence="5 6">
    <name type="scientific">Rhodopseudomonas palustris</name>
    <dbReference type="NCBI Taxonomy" id="1076"/>
    <lineage>
        <taxon>Bacteria</taxon>
        <taxon>Pseudomonadati</taxon>
        <taxon>Pseudomonadota</taxon>
        <taxon>Alphaproteobacteria</taxon>
        <taxon>Hyphomicrobiales</taxon>
        <taxon>Nitrobacteraceae</taxon>
        <taxon>Rhodopseudomonas</taxon>
    </lineage>
</organism>
<dbReference type="Proteomes" id="UP000285523">
    <property type="component" value="Unassembled WGS sequence"/>
</dbReference>
<sequence length="270" mass="28507">MKPISFDFIRANTLAEAAQALADHDGDARVLAGGQSLVPMLNMRLVRPTAVVDISRIAELTTIDISPSVISIGAMVTHAQIERSAHTGATFDLLRQVAGGIAYRGVRNRGTIGGSVAHCDPAADWLTCLRALGAELHLVGAQSTRRLPIADFLLGSFTTALEPGELLARIDVPVLGPAMRFGYYKHNRKVGEFAEAIGCVVSDAASGHRRIVAGALSAPPVELYPGDWPASFSIEGLRQAVRDAAPGVEGQHVHFHAAAILRALKIGCLA</sequence>